<evidence type="ECO:0000313" key="1">
    <source>
        <dbReference type="EMBL" id="MBR0559642.1"/>
    </source>
</evidence>
<dbReference type="Proteomes" id="UP000677812">
    <property type="component" value="Unassembled WGS sequence"/>
</dbReference>
<evidence type="ECO:0000313" key="2">
    <source>
        <dbReference type="Proteomes" id="UP000677812"/>
    </source>
</evidence>
<proteinExistence type="predicted"/>
<sequence>MNGSEKHKQDTKDAALETSIMHDETPFGIWLSRGLHKLFDDIAHEPIPEDLLKLIEDDRNR</sequence>
<accession>A0ABS5E6W3</accession>
<dbReference type="EMBL" id="JAGRQH010000003">
    <property type="protein sequence ID" value="MBR0559642.1"/>
    <property type="molecule type" value="Genomic_DNA"/>
</dbReference>
<evidence type="ECO:0008006" key="3">
    <source>
        <dbReference type="Google" id="ProtNLM"/>
    </source>
</evidence>
<protein>
    <recommendedName>
        <fullName evidence="3">Anti-sigma factor NepR domain-containing protein</fullName>
    </recommendedName>
</protein>
<name>A0ABS5E6W3_9PROT</name>
<comment type="caution">
    <text evidence="1">The sequence shown here is derived from an EMBL/GenBank/DDBJ whole genome shotgun (WGS) entry which is preliminary data.</text>
</comment>
<reference evidence="1 2" key="1">
    <citation type="submission" date="2021-04" db="EMBL/GenBank/DDBJ databases">
        <title>The complete genome sequence of Neokomagataea sp. TBRC 2177.</title>
        <authorList>
            <person name="Charoenyingcharoen P."/>
            <person name="Yukphan P."/>
        </authorList>
    </citation>
    <scope>NUCLEOTIDE SEQUENCE [LARGE SCALE GENOMIC DNA]</scope>
    <source>
        <strain evidence="1 2">TBRC 2177</strain>
    </source>
</reference>
<keyword evidence="2" id="KW-1185">Reference proteome</keyword>
<gene>
    <name evidence="1" type="ORF">KB213_06185</name>
</gene>
<organism evidence="1 2">
    <name type="scientific">Neokomagataea anthophila</name>
    <dbReference type="NCBI Taxonomy" id="2826925"/>
    <lineage>
        <taxon>Bacteria</taxon>
        <taxon>Pseudomonadati</taxon>
        <taxon>Pseudomonadota</taxon>
        <taxon>Alphaproteobacteria</taxon>
        <taxon>Acetobacterales</taxon>
        <taxon>Acetobacteraceae</taxon>
        <taxon>Neokomagataea</taxon>
    </lineage>
</organism>